<evidence type="ECO:0000313" key="1">
    <source>
        <dbReference type="EMBL" id="KAK5842903.1"/>
    </source>
</evidence>
<keyword evidence="2" id="KW-1185">Reference proteome</keyword>
<sequence>MSVVSTFIFMSSSELPLYISTPSKVEPWVKLCETTGGASRYTTSVRSTIENECMFVYELSKLSWLYRDSINQWSRDYKDEQFECSNELPPRPSKYTYKRDGDSMNLWDEDEVYNEGAYEQWEIMKNQISLMFELYQ</sequence>
<name>A0ABR0QVL0_GOSAR</name>
<reference evidence="1 2" key="1">
    <citation type="submission" date="2023-03" db="EMBL/GenBank/DDBJ databases">
        <title>WGS of Gossypium arboreum.</title>
        <authorList>
            <person name="Yu D."/>
        </authorList>
    </citation>
    <scope>NUCLEOTIDE SEQUENCE [LARGE SCALE GENOMIC DNA]</scope>
    <source>
        <tissue evidence="1">Leaf</tissue>
    </source>
</reference>
<comment type="caution">
    <text evidence="1">The sequence shown here is derived from an EMBL/GenBank/DDBJ whole genome shotgun (WGS) entry which is preliminary data.</text>
</comment>
<gene>
    <name evidence="1" type="ORF">PVK06_005321</name>
</gene>
<organism evidence="1 2">
    <name type="scientific">Gossypium arboreum</name>
    <name type="common">Tree cotton</name>
    <name type="synonym">Gossypium nanking</name>
    <dbReference type="NCBI Taxonomy" id="29729"/>
    <lineage>
        <taxon>Eukaryota</taxon>
        <taxon>Viridiplantae</taxon>
        <taxon>Streptophyta</taxon>
        <taxon>Embryophyta</taxon>
        <taxon>Tracheophyta</taxon>
        <taxon>Spermatophyta</taxon>
        <taxon>Magnoliopsida</taxon>
        <taxon>eudicotyledons</taxon>
        <taxon>Gunneridae</taxon>
        <taxon>Pentapetalae</taxon>
        <taxon>rosids</taxon>
        <taxon>malvids</taxon>
        <taxon>Malvales</taxon>
        <taxon>Malvaceae</taxon>
        <taxon>Malvoideae</taxon>
        <taxon>Gossypium</taxon>
    </lineage>
</organism>
<proteinExistence type="predicted"/>
<evidence type="ECO:0000313" key="2">
    <source>
        <dbReference type="Proteomes" id="UP001358586"/>
    </source>
</evidence>
<dbReference type="EMBL" id="JARKNE010000002">
    <property type="protein sequence ID" value="KAK5842903.1"/>
    <property type="molecule type" value="Genomic_DNA"/>
</dbReference>
<accession>A0ABR0QVL0</accession>
<protein>
    <submittedName>
        <fullName evidence="1">Uncharacterized protein</fullName>
    </submittedName>
</protein>
<dbReference type="Proteomes" id="UP001358586">
    <property type="component" value="Chromosome 2"/>
</dbReference>